<sequence>MTPTTYRLAISIILAVRPTPWLASLSPESRPEANRPRKPLAPKALKTPSAVDGAKTPYLCELGKDIAEPGDAGYDDHQLLAEIIQVKRWRHRVQKAFFGKAPPKDADMPAMAEIFQQVEAHQMSEEALKQSKLGKVMKKIAKTKDDYPQESKFRFKERAEELYKRWIHVH</sequence>
<dbReference type="EMBL" id="LWDE02000759">
    <property type="protein sequence ID" value="KAE8245160.1"/>
    <property type="molecule type" value="Genomic_DNA"/>
</dbReference>
<reference evidence="3" key="2">
    <citation type="journal article" date="2019" name="IMA Fungus">
        <title>Genome sequencing and comparison of five Tilletia species to identify candidate genes for the detection of regulated species infecting wheat.</title>
        <authorList>
            <person name="Nguyen H.D.T."/>
            <person name="Sultana T."/>
            <person name="Kesanakurti P."/>
            <person name="Hambleton S."/>
        </authorList>
    </citation>
    <scope>NUCLEOTIDE SEQUENCE</scope>
    <source>
        <strain evidence="3">DAOMC 236426</strain>
    </source>
</reference>
<organism evidence="3 4">
    <name type="scientific">Tilletia controversa</name>
    <name type="common">dwarf bunt fungus</name>
    <dbReference type="NCBI Taxonomy" id="13291"/>
    <lineage>
        <taxon>Eukaryota</taxon>
        <taxon>Fungi</taxon>
        <taxon>Dikarya</taxon>
        <taxon>Basidiomycota</taxon>
        <taxon>Ustilaginomycotina</taxon>
        <taxon>Exobasidiomycetes</taxon>
        <taxon>Tilletiales</taxon>
        <taxon>Tilletiaceae</taxon>
        <taxon>Tilletia</taxon>
    </lineage>
</organism>
<evidence type="ECO:0008006" key="5">
    <source>
        <dbReference type="Google" id="ProtNLM"/>
    </source>
</evidence>
<gene>
    <name evidence="3" type="ORF">A4X06_0g5797</name>
</gene>
<evidence type="ECO:0000256" key="2">
    <source>
        <dbReference type="SAM" id="SignalP"/>
    </source>
</evidence>
<evidence type="ECO:0000313" key="4">
    <source>
        <dbReference type="Proteomes" id="UP000077684"/>
    </source>
</evidence>
<dbReference type="Gene3D" id="1.20.930.10">
    <property type="entry name" value="Conserved domain common to transcription factors TFIIS, elongin A, CRSP70"/>
    <property type="match status" value="1"/>
</dbReference>
<feature type="chain" id="PRO_5036443176" description="TFIIS N-terminal domain-containing protein" evidence="2">
    <location>
        <begin position="24"/>
        <end position="170"/>
    </location>
</feature>
<comment type="caution">
    <text evidence="3">The sequence shown here is derived from an EMBL/GenBank/DDBJ whole genome shotgun (WGS) entry which is preliminary data.</text>
</comment>
<dbReference type="Proteomes" id="UP000077684">
    <property type="component" value="Unassembled WGS sequence"/>
</dbReference>
<evidence type="ECO:0000256" key="1">
    <source>
        <dbReference type="SAM" id="MobiDB-lite"/>
    </source>
</evidence>
<dbReference type="AlphaFoldDB" id="A0A8X7MQN7"/>
<reference evidence="3" key="1">
    <citation type="submission" date="2016-04" db="EMBL/GenBank/DDBJ databases">
        <authorList>
            <person name="Nguyen H.D."/>
            <person name="Samba Siva P."/>
            <person name="Cullis J."/>
            <person name="Levesque C.A."/>
            <person name="Hambleton S."/>
        </authorList>
    </citation>
    <scope>NUCLEOTIDE SEQUENCE</scope>
    <source>
        <strain evidence="3">DAOMC 236426</strain>
    </source>
</reference>
<feature type="signal peptide" evidence="2">
    <location>
        <begin position="1"/>
        <end position="23"/>
    </location>
</feature>
<protein>
    <recommendedName>
        <fullName evidence="5">TFIIS N-terminal domain-containing protein</fullName>
    </recommendedName>
</protein>
<evidence type="ECO:0000313" key="3">
    <source>
        <dbReference type="EMBL" id="KAE8245160.1"/>
    </source>
</evidence>
<proteinExistence type="predicted"/>
<name>A0A8X7MQN7_9BASI</name>
<keyword evidence="2" id="KW-0732">Signal</keyword>
<dbReference type="InterPro" id="IPR035441">
    <property type="entry name" value="TFIIS/LEDGF_dom_sf"/>
</dbReference>
<keyword evidence="4" id="KW-1185">Reference proteome</keyword>
<feature type="region of interest" description="Disordered" evidence="1">
    <location>
        <begin position="26"/>
        <end position="49"/>
    </location>
</feature>
<accession>A0A8X7MQN7</accession>
<dbReference type="SUPFAM" id="SSF47676">
    <property type="entry name" value="Conserved domain common to transcription factors TFIIS, elongin A, CRSP70"/>
    <property type="match status" value="1"/>
</dbReference>